<reference evidence="1 2" key="1">
    <citation type="submission" date="2019-02" db="EMBL/GenBank/DDBJ databases">
        <title>Genomic Encyclopedia of Type Strains, Phase IV (KMG-IV): sequencing the most valuable type-strain genomes for metagenomic binning, comparative biology and taxonomic classification.</title>
        <authorList>
            <person name="Goeker M."/>
        </authorList>
    </citation>
    <scope>NUCLEOTIDE SEQUENCE [LARGE SCALE GENOMIC DNA]</scope>
    <source>
        <strain evidence="1 2">DSM 17196</strain>
    </source>
</reference>
<dbReference type="EMBL" id="SGXE01000001">
    <property type="protein sequence ID" value="RZT00365.1"/>
    <property type="molecule type" value="Genomic_DNA"/>
</dbReference>
<dbReference type="OrthoDB" id="9816564at2"/>
<name>A0A4Q7PIE9_9FLAO</name>
<dbReference type="GO" id="GO:0032259">
    <property type="term" value="P:methylation"/>
    <property type="evidence" value="ECO:0007669"/>
    <property type="project" value="UniProtKB-KW"/>
</dbReference>
<sequence length="209" mass="24495">MQCPLCTHKANPLGTLRKRKFHHCPVCQGIFVDKSYLPSTEEEKARYQLHNYDIEDAGYRQFVAPLLSTITKEQNAKTKGLDYGCGRIPILTSLLKRKGFIITPYDPFFHPNSNALDTTYDYIICCEVMEHFHSPCDEFKHLNTLLNKSGVIYCKTNLRPSLYNFESWWYKNDITHTFFYAEETVDWIHRNLGFSEMDIEDGVISFYKH</sequence>
<comment type="caution">
    <text evidence="1">The sequence shown here is derived from an EMBL/GenBank/DDBJ whole genome shotgun (WGS) entry which is preliminary data.</text>
</comment>
<dbReference type="SUPFAM" id="SSF53335">
    <property type="entry name" value="S-adenosyl-L-methionine-dependent methyltransferases"/>
    <property type="match status" value="1"/>
</dbReference>
<proteinExistence type="predicted"/>
<protein>
    <submittedName>
        <fullName evidence="1">Methyltransferase family protein</fullName>
    </submittedName>
</protein>
<keyword evidence="1" id="KW-0808">Transferase</keyword>
<dbReference type="Pfam" id="PF13489">
    <property type="entry name" value="Methyltransf_23"/>
    <property type="match status" value="1"/>
</dbReference>
<dbReference type="Gene3D" id="3.40.50.150">
    <property type="entry name" value="Vaccinia Virus protein VP39"/>
    <property type="match status" value="1"/>
</dbReference>
<organism evidence="1 2">
    <name type="scientific">Aquimarina brevivitae</name>
    <dbReference type="NCBI Taxonomy" id="323412"/>
    <lineage>
        <taxon>Bacteria</taxon>
        <taxon>Pseudomonadati</taxon>
        <taxon>Bacteroidota</taxon>
        <taxon>Flavobacteriia</taxon>
        <taxon>Flavobacteriales</taxon>
        <taxon>Flavobacteriaceae</taxon>
        <taxon>Aquimarina</taxon>
    </lineage>
</organism>
<dbReference type="Proteomes" id="UP000292262">
    <property type="component" value="Unassembled WGS sequence"/>
</dbReference>
<dbReference type="RefSeq" id="WP_130286143.1">
    <property type="nucleotide sequence ID" value="NZ_SGXE01000001.1"/>
</dbReference>
<evidence type="ECO:0000313" key="2">
    <source>
        <dbReference type="Proteomes" id="UP000292262"/>
    </source>
</evidence>
<keyword evidence="2" id="KW-1185">Reference proteome</keyword>
<keyword evidence="1" id="KW-0489">Methyltransferase</keyword>
<dbReference type="InterPro" id="IPR029063">
    <property type="entry name" value="SAM-dependent_MTases_sf"/>
</dbReference>
<dbReference type="GO" id="GO:0008168">
    <property type="term" value="F:methyltransferase activity"/>
    <property type="evidence" value="ECO:0007669"/>
    <property type="project" value="UniProtKB-KW"/>
</dbReference>
<evidence type="ECO:0000313" key="1">
    <source>
        <dbReference type="EMBL" id="RZT00365.1"/>
    </source>
</evidence>
<dbReference type="AlphaFoldDB" id="A0A4Q7PIE9"/>
<gene>
    <name evidence="1" type="ORF">EV197_1601</name>
</gene>
<accession>A0A4Q7PIE9</accession>